<evidence type="ECO:0000313" key="3">
    <source>
        <dbReference type="WBParaSite" id="PTRK_0000536900.1"/>
    </source>
</evidence>
<dbReference type="AlphaFoldDB" id="A0A0N4ZCW0"/>
<protein>
    <submittedName>
        <fullName evidence="3">LigA</fullName>
    </submittedName>
</protein>
<name>A0A0N4ZCW0_PARTI</name>
<proteinExistence type="predicted"/>
<feature type="compositionally biased region" description="Basic and acidic residues" evidence="1">
    <location>
        <begin position="370"/>
        <end position="387"/>
    </location>
</feature>
<reference evidence="3" key="1">
    <citation type="submission" date="2017-02" db="UniProtKB">
        <authorList>
            <consortium name="WormBaseParasite"/>
        </authorList>
    </citation>
    <scope>IDENTIFICATION</scope>
</reference>
<keyword evidence="2" id="KW-1185">Reference proteome</keyword>
<feature type="region of interest" description="Disordered" evidence="1">
    <location>
        <begin position="263"/>
        <end position="290"/>
    </location>
</feature>
<evidence type="ECO:0000313" key="2">
    <source>
        <dbReference type="Proteomes" id="UP000038045"/>
    </source>
</evidence>
<evidence type="ECO:0000256" key="1">
    <source>
        <dbReference type="SAM" id="MobiDB-lite"/>
    </source>
</evidence>
<feature type="region of interest" description="Disordered" evidence="1">
    <location>
        <begin position="324"/>
        <end position="393"/>
    </location>
</feature>
<accession>A0A0N4ZCW0</accession>
<dbReference type="WBParaSite" id="PTRK_0000536900.1">
    <property type="protein sequence ID" value="PTRK_0000536900.1"/>
    <property type="gene ID" value="PTRK_0000536900"/>
</dbReference>
<organism evidence="2 3">
    <name type="scientific">Parastrongyloides trichosuri</name>
    <name type="common">Possum-specific nematode worm</name>
    <dbReference type="NCBI Taxonomy" id="131310"/>
    <lineage>
        <taxon>Eukaryota</taxon>
        <taxon>Metazoa</taxon>
        <taxon>Ecdysozoa</taxon>
        <taxon>Nematoda</taxon>
        <taxon>Chromadorea</taxon>
        <taxon>Rhabditida</taxon>
        <taxon>Tylenchina</taxon>
        <taxon>Panagrolaimomorpha</taxon>
        <taxon>Strongyloidoidea</taxon>
        <taxon>Strongyloididae</taxon>
        <taxon>Parastrongyloides</taxon>
    </lineage>
</organism>
<dbReference type="Proteomes" id="UP000038045">
    <property type="component" value="Unplaced"/>
</dbReference>
<sequence>MLARHPRPVIAYGDHGVALPRLAVRRGQRQAVALGHPARHGLVQRAVDLDADLNGTARAGVFQRIVDQVLHHLGDLVPVAGHGGAAVRQFRLDRHLALARDDADRIDHVSRRPRQIDPAQRRDVLVQLDPAQRQQVGDQTPHPVGLHRHDVEEFVARLGVVLGVALQRLDEAGQRGQRRAQFMAGVGQEVDAHLLHAPHVRLVAQRQQGQGAAAPVVRLARGKRADQGAPVAFLRAAADIFHRPRQALEQGLIHGLKHARLADHRDQQPRAGPAQPKQFARRGIGQGDAAPGDIVRLAAADDEQRVVQRLEHIAQQGRIRPQVHGAAVQIGNIHRRRGRAVDQPGRQDHRGRASRQPPGQFRLHHRQHRHDQDRHAAAGARRPEPGGRRRGYG</sequence>